<reference evidence="1" key="1">
    <citation type="submission" date="2020-08" db="EMBL/GenBank/DDBJ databases">
        <title>Genome public.</title>
        <authorList>
            <person name="Liu C."/>
            <person name="Sun Q."/>
        </authorList>
    </citation>
    <scope>NUCLEOTIDE SEQUENCE</scope>
    <source>
        <strain evidence="1">BX21</strain>
    </source>
</reference>
<dbReference type="AlphaFoldDB" id="A0A926IF31"/>
<keyword evidence="2" id="KW-1185">Reference proteome</keyword>
<protein>
    <submittedName>
        <fullName evidence="1">Uncharacterized protein</fullName>
    </submittedName>
</protein>
<gene>
    <name evidence="1" type="ORF">H8707_07385</name>
</gene>
<dbReference type="RefSeq" id="WP_262429509.1">
    <property type="nucleotide sequence ID" value="NZ_JACRTG010000018.1"/>
</dbReference>
<accession>A0A926IF31</accession>
<evidence type="ECO:0000313" key="2">
    <source>
        <dbReference type="Proteomes" id="UP000601171"/>
    </source>
</evidence>
<comment type="caution">
    <text evidence="1">The sequence shown here is derived from an EMBL/GenBank/DDBJ whole genome shotgun (WGS) entry which is preliminary data.</text>
</comment>
<dbReference type="EMBL" id="JACRTG010000018">
    <property type="protein sequence ID" value="MBC8588057.1"/>
    <property type="molecule type" value="Genomic_DNA"/>
</dbReference>
<name>A0A926IF31_9FIRM</name>
<sequence length="119" mass="13909">MIKDRLLSLPNEIFEKKCHLIDKQQELEDIKMELKIWEMKEMNTITNLIDVKGKPYYSNAEKRAVALQDAKDKSDFYDSKSIKAKILEKEISLINIHLEKLFNEQGNLRAICRLEGGLN</sequence>
<organism evidence="1 2">
    <name type="scientific">Paratissierella segnis</name>
    <dbReference type="NCBI Taxonomy" id="2763679"/>
    <lineage>
        <taxon>Bacteria</taxon>
        <taxon>Bacillati</taxon>
        <taxon>Bacillota</taxon>
        <taxon>Tissierellia</taxon>
        <taxon>Tissierellales</taxon>
        <taxon>Tissierellaceae</taxon>
        <taxon>Paratissierella</taxon>
    </lineage>
</organism>
<evidence type="ECO:0000313" key="1">
    <source>
        <dbReference type="EMBL" id="MBC8588057.1"/>
    </source>
</evidence>
<dbReference type="Proteomes" id="UP000601171">
    <property type="component" value="Unassembled WGS sequence"/>
</dbReference>
<proteinExistence type="predicted"/>